<sequence length="131" mass="15204">MSGHVINLNLWIELVHDITDKQSGGSKPEEFASIREVNVNKNCPTTESREESMADVKERLRRAELAYVQLEELYKKYRLRWLEENYCARILQEYAPNVISTSPGQIPWDAPSPFQSDDDDEFEDLSTEKIP</sequence>
<dbReference type="OrthoDB" id="2646866at2759"/>
<comment type="caution">
    <text evidence="3">The sequence shown here is derived from an EMBL/GenBank/DDBJ whole genome shotgun (WGS) entry which is preliminary data.</text>
</comment>
<evidence type="ECO:0000313" key="4">
    <source>
        <dbReference type="Proteomes" id="UP000823399"/>
    </source>
</evidence>
<dbReference type="Proteomes" id="UP000823399">
    <property type="component" value="Unassembled WGS sequence"/>
</dbReference>
<dbReference type="RefSeq" id="XP_041287180.1">
    <property type="nucleotide sequence ID" value="XM_041442287.1"/>
</dbReference>
<feature type="coiled-coil region" evidence="1">
    <location>
        <begin position="53"/>
        <end position="80"/>
    </location>
</feature>
<keyword evidence="4" id="KW-1185">Reference proteome</keyword>
<proteinExistence type="predicted"/>
<gene>
    <name evidence="3" type="ORF">F5147DRAFT_779410</name>
</gene>
<organism evidence="3 4">
    <name type="scientific">Suillus discolor</name>
    <dbReference type="NCBI Taxonomy" id="1912936"/>
    <lineage>
        <taxon>Eukaryota</taxon>
        <taxon>Fungi</taxon>
        <taxon>Dikarya</taxon>
        <taxon>Basidiomycota</taxon>
        <taxon>Agaricomycotina</taxon>
        <taxon>Agaricomycetes</taxon>
        <taxon>Agaricomycetidae</taxon>
        <taxon>Boletales</taxon>
        <taxon>Suillineae</taxon>
        <taxon>Suillaceae</taxon>
        <taxon>Suillus</taxon>
    </lineage>
</organism>
<name>A0A9P7EVN5_9AGAM</name>
<feature type="compositionally biased region" description="Acidic residues" evidence="2">
    <location>
        <begin position="116"/>
        <end position="125"/>
    </location>
</feature>
<dbReference type="AlphaFoldDB" id="A0A9P7EVN5"/>
<dbReference type="GeneID" id="64704546"/>
<protein>
    <submittedName>
        <fullName evidence="3">Uncharacterized protein</fullName>
    </submittedName>
</protein>
<feature type="region of interest" description="Disordered" evidence="2">
    <location>
        <begin position="102"/>
        <end position="131"/>
    </location>
</feature>
<evidence type="ECO:0000313" key="3">
    <source>
        <dbReference type="EMBL" id="KAG2093354.1"/>
    </source>
</evidence>
<evidence type="ECO:0000256" key="1">
    <source>
        <dbReference type="SAM" id="Coils"/>
    </source>
</evidence>
<keyword evidence="1" id="KW-0175">Coiled coil</keyword>
<reference evidence="3" key="1">
    <citation type="journal article" date="2020" name="New Phytol.">
        <title>Comparative genomics reveals dynamic genome evolution in host specialist ectomycorrhizal fungi.</title>
        <authorList>
            <person name="Lofgren L.A."/>
            <person name="Nguyen N.H."/>
            <person name="Vilgalys R."/>
            <person name="Ruytinx J."/>
            <person name="Liao H.L."/>
            <person name="Branco S."/>
            <person name="Kuo A."/>
            <person name="LaButti K."/>
            <person name="Lipzen A."/>
            <person name="Andreopoulos W."/>
            <person name="Pangilinan J."/>
            <person name="Riley R."/>
            <person name="Hundley H."/>
            <person name="Na H."/>
            <person name="Barry K."/>
            <person name="Grigoriev I.V."/>
            <person name="Stajich J.E."/>
            <person name="Kennedy P.G."/>
        </authorList>
    </citation>
    <scope>NUCLEOTIDE SEQUENCE</scope>
    <source>
        <strain evidence="3">FC423</strain>
    </source>
</reference>
<dbReference type="EMBL" id="JABBWM010000085">
    <property type="protein sequence ID" value="KAG2093354.1"/>
    <property type="molecule type" value="Genomic_DNA"/>
</dbReference>
<evidence type="ECO:0000256" key="2">
    <source>
        <dbReference type="SAM" id="MobiDB-lite"/>
    </source>
</evidence>
<accession>A0A9P7EVN5</accession>